<evidence type="ECO:0000313" key="4">
    <source>
        <dbReference type="Proteomes" id="UP000220158"/>
    </source>
</evidence>
<sequence length="1203" mass="144248">MKILRILILYVFFFFCNSEDTSVNNSDKFLNKSLIDALNYKFNINDVMDIFEKIFKDNFDDFKIEEQNNDTKNLEFKKFLFNKSNYDFSYESFKEYCLNEVINNDRCKKLNKHNIAQITSKISSKFQSKFYKEVNEIKYYIFEIIKLLNKNDELNNNIKTTFDKIKNSKSGINKVMSKKYNNTSSIVKYFEEISYNFKHENKNLSLYEMLVEYGKELNKVVKDALIEYVHRYRKTKKYQKKIEGDINRNAKMLSKLHRKIILSIYYMISDMNKTNKKISKFIDKKVKEYHEWVNEENANYAKNINNLKLHADFNLEELNKVINISKEKLKKNNISFINMSKYLTFQDTSKTIMSIMHFLNNKYSKDVKIILLYNEEYNNFKFSNIMKTPKQCSCEINTKSVDNYNFDHLNYIESNKYEKILKSNINEKNDFKHIDKKKIENIMNEIFFLDKENDNCWIKEKELIYDKDNISYSDLNTKIQKYTNTMEENINTVKDDFLFKPTIKRHVLSLRNLLNSIIFNFNKYIYSFEKKFDVHSIYDKYDEIAKNKLKTDEKDSSENENEDENKNKKKDENETEKKTENENEKKEEGETEKKIENENENDNEKKEEGETEKKTENENENENAKKEEGETEKKTENENENEKKEGGETEKKTENENEKKEEGETEKNTENENENEKKEEGETEKKIENENENEKKEGGETEKKIENENENEKKEGGETEKKTENENENEKKDEGENEKEGEGESESEKEISGENEDDDDDDDDGDDDDSDENDYEENKGRNKYKNNTSKRGIGIIKHLWRIPILKNLYNNYYKKKVQKYTKDIKEVHICEKKNFNLGKSYNKFNTLNYEELIKEISENLLYAVPDVDYILEALEIFNKKKKSKKKRNVFYEAFYGDNYFVTKSKGFHIESFIYPYFEALNIQLKKLKTCFMENYYECMKKYVRENLSKKKLDQKILIVYLGKFKEEIFKLPTSTISEDLKKEHLKLFLENEEEHNCFNNFLIKKYRDEYTFFESIKAYVLLHSKYKDLNKNNINFNFYVSYIFKKEIQFMPLSYYYDSIIYCKVVLATSKYGNQEIVPIDDEIIKVILLLSLDNKEKNVHYLILSEVTSDTNFPLLKNKRGIIKLYRVSFEKPHLHLINKRYKIKTTKKMKVILEKEVILNNNTKKVKDYIDTFYEIMNKIMENNINLELVGKSFFVHLNTI</sequence>
<evidence type="ECO:0000256" key="1">
    <source>
        <dbReference type="SAM" id="MobiDB-lite"/>
    </source>
</evidence>
<feature type="compositionally biased region" description="Acidic residues" evidence="1">
    <location>
        <begin position="753"/>
        <end position="775"/>
    </location>
</feature>
<feature type="compositionally biased region" description="Basic and acidic residues" evidence="1">
    <location>
        <begin position="564"/>
        <end position="752"/>
    </location>
</feature>
<keyword evidence="2" id="KW-0732">Signal</keyword>
<dbReference type="Proteomes" id="UP000220158">
    <property type="component" value="Chromosome 9"/>
</dbReference>
<reference evidence="3 4" key="1">
    <citation type="submission" date="2015-04" db="EMBL/GenBank/DDBJ databases">
        <authorList>
            <consortium name="Pathogen Informatics"/>
        </authorList>
    </citation>
    <scope>NUCLEOTIDE SEQUENCE [LARGE SCALE GENOMIC DNA]</scope>
    <source>
        <strain evidence="3 4">SGS1</strain>
    </source>
</reference>
<keyword evidence="4" id="KW-1185">Reference proteome</keyword>
<dbReference type="PANTHER" id="PTHR14368:SF7">
    <property type="entry name" value="TESTIS-EXPRESSED BASIC PROTEIN 1"/>
    <property type="match status" value="1"/>
</dbReference>
<dbReference type="GeneID" id="39736326"/>
<dbReference type="PANTHER" id="PTHR14368">
    <property type="entry name" value="TESTIS-EXPRESSED BASIC PROTEIN 1"/>
    <property type="match status" value="1"/>
</dbReference>
<dbReference type="EMBL" id="LN835304">
    <property type="protein sequence ID" value="CRH00211.1"/>
    <property type="molecule type" value="Genomic_DNA"/>
</dbReference>
<dbReference type="InterPro" id="IPR038754">
    <property type="entry name" value="TSBP1"/>
</dbReference>
<feature type="chain" id="PRO_5011977974" evidence="2">
    <location>
        <begin position="19"/>
        <end position="1203"/>
    </location>
</feature>
<evidence type="ECO:0000313" key="3">
    <source>
        <dbReference type="EMBL" id="CRH00211.1"/>
    </source>
</evidence>
<dbReference type="OMA" id="FYVSYFS"/>
<feature type="region of interest" description="Disordered" evidence="1">
    <location>
        <begin position="550"/>
        <end position="787"/>
    </location>
</feature>
<dbReference type="OrthoDB" id="376721at2759"/>
<evidence type="ECO:0000256" key="2">
    <source>
        <dbReference type="SAM" id="SignalP"/>
    </source>
</evidence>
<dbReference type="AlphaFoldDB" id="A0A1J1H628"/>
<name>A0A1J1H628_PLARL</name>
<organism evidence="3 4">
    <name type="scientific">Plasmodium relictum</name>
    <dbReference type="NCBI Taxonomy" id="85471"/>
    <lineage>
        <taxon>Eukaryota</taxon>
        <taxon>Sar</taxon>
        <taxon>Alveolata</taxon>
        <taxon>Apicomplexa</taxon>
        <taxon>Aconoidasida</taxon>
        <taxon>Haemosporida</taxon>
        <taxon>Plasmodiidae</taxon>
        <taxon>Plasmodium</taxon>
        <taxon>Plasmodium (Haemamoeba)</taxon>
    </lineage>
</organism>
<dbReference type="RefSeq" id="XP_028533215.1">
    <property type="nucleotide sequence ID" value="XM_028676758.1"/>
</dbReference>
<dbReference type="VEuPathDB" id="PlasmoDB:PRELSG_0931400"/>
<protein>
    <submittedName>
        <fullName evidence="3">Uncharacterized protein</fullName>
    </submittedName>
</protein>
<gene>
    <name evidence="3" type="ORF">PRELSG_0931400</name>
</gene>
<feature type="signal peptide" evidence="2">
    <location>
        <begin position="1"/>
        <end position="18"/>
    </location>
</feature>
<proteinExistence type="predicted"/>
<dbReference type="KEGG" id="prel:PRELSG_0931400"/>
<accession>A0A1J1H628</accession>